<dbReference type="AlphaFoldDB" id="A0A383BFU4"/>
<feature type="non-terminal residue" evidence="1">
    <location>
        <position position="1"/>
    </location>
</feature>
<name>A0A383BFU4_9ZZZZ</name>
<organism evidence="1">
    <name type="scientific">marine metagenome</name>
    <dbReference type="NCBI Taxonomy" id="408172"/>
    <lineage>
        <taxon>unclassified sequences</taxon>
        <taxon>metagenomes</taxon>
        <taxon>ecological metagenomes</taxon>
    </lineage>
</organism>
<feature type="non-terminal residue" evidence="1">
    <location>
        <position position="246"/>
    </location>
</feature>
<protein>
    <submittedName>
        <fullName evidence="1">Uncharacterized protein</fullName>
    </submittedName>
</protein>
<dbReference type="EMBL" id="UINC01199977">
    <property type="protein sequence ID" value="SVE18660.1"/>
    <property type="molecule type" value="Genomic_DNA"/>
</dbReference>
<accession>A0A383BFU4</accession>
<proteinExistence type="predicted"/>
<evidence type="ECO:0000313" key="1">
    <source>
        <dbReference type="EMBL" id="SVE18660.1"/>
    </source>
</evidence>
<gene>
    <name evidence="1" type="ORF">METZ01_LOCUS471514</name>
</gene>
<reference evidence="1" key="1">
    <citation type="submission" date="2018-05" db="EMBL/GenBank/DDBJ databases">
        <authorList>
            <person name="Lanie J.A."/>
            <person name="Ng W.-L."/>
            <person name="Kazmierczak K.M."/>
            <person name="Andrzejewski T.M."/>
            <person name="Davidsen T.M."/>
            <person name="Wayne K.J."/>
            <person name="Tettelin H."/>
            <person name="Glass J.I."/>
            <person name="Rusch D."/>
            <person name="Podicherti R."/>
            <person name="Tsui H.-C.T."/>
            <person name="Winkler M.E."/>
        </authorList>
    </citation>
    <scope>NUCLEOTIDE SEQUENCE</scope>
</reference>
<sequence length="246" mass="27367">KLSSFVGDELVNSNGVVWSVKGLDASVSDGELSINPKAIGQAGTVSAILGDAKASARVRVIPPLPWAEDFESVVENKVPTHWIGAIGKFFTRQQGDNKILVKTLAKRGLNRSVVFLGPPTMSNYTVKIDLMGTRNKRRLPDMGLVANRYILDLQGIHQRLQVRSWSSDLRMAKHVDFNWETDVWYVMKMRVDLVGEEAIVLGKVWKKSDPEPNQWTIKAIDPLPNKTGSPGVYGYSAAEIYYDNLK</sequence>